<keyword evidence="13" id="KW-1185">Reference proteome</keyword>
<evidence type="ECO:0000256" key="7">
    <source>
        <dbReference type="SAM" id="Coils"/>
    </source>
</evidence>
<dbReference type="SUPFAM" id="SSF52172">
    <property type="entry name" value="CheY-like"/>
    <property type="match status" value="1"/>
</dbReference>
<dbReference type="InterPro" id="IPR001610">
    <property type="entry name" value="PAC"/>
</dbReference>
<dbReference type="Pfam" id="PF13426">
    <property type="entry name" value="PAS_9"/>
    <property type="match status" value="1"/>
</dbReference>
<feature type="domain" description="PAC" evidence="11">
    <location>
        <begin position="228"/>
        <end position="280"/>
    </location>
</feature>
<proteinExistence type="predicted"/>
<organism evidence="12 13">
    <name type="scientific">Caldimonas aquatica</name>
    <dbReference type="NCBI Taxonomy" id="376175"/>
    <lineage>
        <taxon>Bacteria</taxon>
        <taxon>Pseudomonadati</taxon>
        <taxon>Pseudomonadota</taxon>
        <taxon>Betaproteobacteria</taxon>
        <taxon>Burkholderiales</taxon>
        <taxon>Sphaerotilaceae</taxon>
        <taxon>Caldimonas</taxon>
    </lineage>
</organism>
<dbReference type="PROSITE" id="PS50110">
    <property type="entry name" value="RESPONSE_REGULATORY"/>
    <property type="match status" value="1"/>
</dbReference>
<dbReference type="Pfam" id="PF00072">
    <property type="entry name" value="Response_reg"/>
    <property type="match status" value="1"/>
</dbReference>
<dbReference type="EC" id="2.7.13.3" evidence="2"/>
<feature type="coiled-coil region" evidence="7">
    <location>
        <begin position="136"/>
        <end position="163"/>
    </location>
</feature>
<dbReference type="InterPro" id="IPR003661">
    <property type="entry name" value="HisK_dim/P_dom"/>
</dbReference>
<dbReference type="Pfam" id="PF08448">
    <property type="entry name" value="PAS_4"/>
    <property type="match status" value="1"/>
</dbReference>
<keyword evidence="5" id="KW-0418">Kinase</keyword>
<dbReference type="PROSITE" id="PS50112">
    <property type="entry name" value="PAS"/>
    <property type="match status" value="2"/>
</dbReference>
<evidence type="ECO:0000256" key="3">
    <source>
        <dbReference type="ARBA" id="ARBA00022553"/>
    </source>
</evidence>
<dbReference type="Pfam" id="PF00512">
    <property type="entry name" value="HisKA"/>
    <property type="match status" value="1"/>
</dbReference>
<evidence type="ECO:0000256" key="4">
    <source>
        <dbReference type="ARBA" id="ARBA00022679"/>
    </source>
</evidence>
<dbReference type="Gene3D" id="3.40.50.2300">
    <property type="match status" value="1"/>
</dbReference>
<evidence type="ECO:0000259" key="11">
    <source>
        <dbReference type="PROSITE" id="PS50113"/>
    </source>
</evidence>
<evidence type="ECO:0000256" key="6">
    <source>
        <dbReference type="PROSITE-ProRule" id="PRU00169"/>
    </source>
</evidence>
<protein>
    <recommendedName>
        <fullName evidence="2">histidine kinase</fullName>
        <ecNumber evidence="2">2.7.13.3</ecNumber>
    </recommendedName>
</protein>
<dbReference type="Gene3D" id="1.10.287.130">
    <property type="match status" value="1"/>
</dbReference>
<gene>
    <name evidence="12" type="ORF">OMP39_14450</name>
</gene>
<evidence type="ECO:0000259" key="10">
    <source>
        <dbReference type="PROSITE" id="PS50112"/>
    </source>
</evidence>
<dbReference type="SUPFAM" id="SSF55785">
    <property type="entry name" value="PYP-like sensor domain (PAS domain)"/>
    <property type="match status" value="2"/>
</dbReference>
<evidence type="ECO:0000256" key="2">
    <source>
        <dbReference type="ARBA" id="ARBA00012438"/>
    </source>
</evidence>
<dbReference type="InterPro" id="IPR001789">
    <property type="entry name" value="Sig_transdc_resp-reg_receiver"/>
</dbReference>
<feature type="domain" description="PAS" evidence="10">
    <location>
        <begin position="25"/>
        <end position="80"/>
    </location>
</feature>
<name>A0ABY6MS50_9BURK</name>
<dbReference type="InterPro" id="IPR004358">
    <property type="entry name" value="Sig_transdc_His_kin-like_C"/>
</dbReference>
<evidence type="ECO:0000259" key="9">
    <source>
        <dbReference type="PROSITE" id="PS50110"/>
    </source>
</evidence>
<keyword evidence="3 6" id="KW-0597">Phosphoprotein</keyword>
<accession>A0ABY6MS50</accession>
<feature type="domain" description="Histidine kinase" evidence="8">
    <location>
        <begin position="290"/>
        <end position="516"/>
    </location>
</feature>
<dbReference type="PANTHER" id="PTHR43047">
    <property type="entry name" value="TWO-COMPONENT HISTIDINE PROTEIN KINASE"/>
    <property type="match status" value="1"/>
</dbReference>
<dbReference type="InterPro" id="IPR036097">
    <property type="entry name" value="HisK_dim/P_sf"/>
</dbReference>
<dbReference type="InterPro" id="IPR036890">
    <property type="entry name" value="HATPase_C_sf"/>
</dbReference>
<dbReference type="Gene3D" id="3.30.565.10">
    <property type="entry name" value="Histidine kinase-like ATPase, C-terminal domain"/>
    <property type="match status" value="1"/>
</dbReference>
<dbReference type="Proteomes" id="UP001163266">
    <property type="component" value="Chromosome"/>
</dbReference>
<dbReference type="SMART" id="SM00091">
    <property type="entry name" value="PAS"/>
    <property type="match status" value="2"/>
</dbReference>
<sequence>MSPTPAIVSTSEPPRAPVRALEAGHGEMFRLMIQGVRDYAIFMLDPNGVVISWNEGAQRIKGYAAHEIIGQHFSRFYPQEALDRGWPEEELRIARREGRLEDEGWRLRKDGSRFWANVIITALRDAQGEVIGFTKVTRDLTERREHEERLRQSEENIRRLVEGVHGHAIFTVDADGRVMDWNAGAERVLGFRAVDIVGHPLAQLYPDEERQAARAEELLRAARTQGHAQDTGWRLRADGSRVWAETSLSALRGSDGTLRGYAAILRDLSERRRVQELETEGRRINEFIAMLAHELRNPIAPIANAAGVLERIARGSSDVSWCADIIRRQVTHLSRLVEDLLDVSRITSGKIQLRRERLDLREVVRKAVDASRALVEAYQHRLEVDLPPEPLPVEGDETRLTQVVVNLLNNATKYTPRGGHVRIVLQREEPGQEQGREPWAVLRVIDNGIGMSPTLLATAFDLFVQGERTIDRAEGGLGIGLTLVRRIVKLHGGQTKASSPGPGLGSELTVRLPLAAVAPGEAAEPLPAEPEGGRRVLVVDDNRDAADSLAQLLGMCGHSVWVAYDGAHAIELAARHVPDVILLDLGLPGMDGFEVARRLRGIPQLRAALLVAVTGYGQEGDRRAVADAGFGVHLVKPVGPEELLQVVEGRAA</sequence>
<evidence type="ECO:0000256" key="5">
    <source>
        <dbReference type="ARBA" id="ARBA00022777"/>
    </source>
</evidence>
<feature type="domain" description="PAS" evidence="10">
    <location>
        <begin position="153"/>
        <end position="225"/>
    </location>
</feature>
<dbReference type="PROSITE" id="PS50109">
    <property type="entry name" value="HIS_KIN"/>
    <property type="match status" value="1"/>
</dbReference>
<dbReference type="RefSeq" id="WP_264892501.1">
    <property type="nucleotide sequence ID" value="NZ_CP110257.1"/>
</dbReference>
<dbReference type="SMART" id="SM00388">
    <property type="entry name" value="HisKA"/>
    <property type="match status" value="1"/>
</dbReference>
<reference evidence="12" key="1">
    <citation type="submission" date="2022-10" db="EMBL/GenBank/DDBJ databases">
        <title>Complete genome sequence of Schlegelella aquatica LMG 23380.</title>
        <authorList>
            <person name="Musilova J."/>
            <person name="Kourilova X."/>
            <person name="Bezdicek M."/>
            <person name="Hermankova K."/>
            <person name="Obruca S."/>
            <person name="Sedlar K."/>
        </authorList>
    </citation>
    <scope>NUCLEOTIDE SEQUENCE</scope>
    <source>
        <strain evidence="12">LMG 23380</strain>
    </source>
</reference>
<keyword evidence="4" id="KW-0808">Transferase</keyword>
<dbReference type="SUPFAM" id="SSF47384">
    <property type="entry name" value="Homodimeric domain of signal transducing histidine kinase"/>
    <property type="match status" value="1"/>
</dbReference>
<dbReference type="SMART" id="SM00086">
    <property type="entry name" value="PAC"/>
    <property type="match status" value="2"/>
</dbReference>
<keyword evidence="7" id="KW-0175">Coiled coil</keyword>
<dbReference type="InterPro" id="IPR035965">
    <property type="entry name" value="PAS-like_dom_sf"/>
</dbReference>
<feature type="modified residue" description="4-aspartylphosphate" evidence="6">
    <location>
        <position position="584"/>
    </location>
</feature>
<dbReference type="EMBL" id="CP110257">
    <property type="protein sequence ID" value="UZD54841.1"/>
    <property type="molecule type" value="Genomic_DNA"/>
</dbReference>
<dbReference type="SUPFAM" id="SSF55874">
    <property type="entry name" value="ATPase domain of HSP90 chaperone/DNA topoisomerase II/histidine kinase"/>
    <property type="match status" value="1"/>
</dbReference>
<dbReference type="SMART" id="SM00387">
    <property type="entry name" value="HATPase_c"/>
    <property type="match status" value="1"/>
</dbReference>
<dbReference type="InterPro" id="IPR000014">
    <property type="entry name" value="PAS"/>
</dbReference>
<feature type="domain" description="PAC" evidence="11">
    <location>
        <begin position="100"/>
        <end position="152"/>
    </location>
</feature>
<dbReference type="PRINTS" id="PR00344">
    <property type="entry name" value="BCTRLSENSOR"/>
</dbReference>
<dbReference type="InterPro" id="IPR013656">
    <property type="entry name" value="PAS_4"/>
</dbReference>
<comment type="catalytic activity">
    <reaction evidence="1">
        <text>ATP + protein L-histidine = ADP + protein N-phospho-L-histidine.</text>
        <dbReference type="EC" id="2.7.13.3"/>
    </reaction>
</comment>
<dbReference type="InterPro" id="IPR005467">
    <property type="entry name" value="His_kinase_dom"/>
</dbReference>
<dbReference type="CDD" id="cd00130">
    <property type="entry name" value="PAS"/>
    <property type="match status" value="2"/>
</dbReference>
<evidence type="ECO:0000313" key="12">
    <source>
        <dbReference type="EMBL" id="UZD54841.1"/>
    </source>
</evidence>
<evidence type="ECO:0000313" key="13">
    <source>
        <dbReference type="Proteomes" id="UP001163266"/>
    </source>
</evidence>
<dbReference type="CDD" id="cd17580">
    <property type="entry name" value="REC_2_DhkD-like"/>
    <property type="match status" value="1"/>
</dbReference>
<dbReference type="InterPro" id="IPR000700">
    <property type="entry name" value="PAS-assoc_C"/>
</dbReference>
<dbReference type="InterPro" id="IPR011006">
    <property type="entry name" value="CheY-like_superfamily"/>
</dbReference>
<dbReference type="PANTHER" id="PTHR43047:SF72">
    <property type="entry name" value="OSMOSENSING HISTIDINE PROTEIN KINASE SLN1"/>
    <property type="match status" value="1"/>
</dbReference>
<evidence type="ECO:0000256" key="1">
    <source>
        <dbReference type="ARBA" id="ARBA00000085"/>
    </source>
</evidence>
<dbReference type="Gene3D" id="3.30.450.20">
    <property type="entry name" value="PAS domain"/>
    <property type="match status" value="2"/>
</dbReference>
<dbReference type="NCBIfam" id="TIGR00229">
    <property type="entry name" value="sensory_box"/>
    <property type="match status" value="2"/>
</dbReference>
<dbReference type="SMART" id="SM00448">
    <property type="entry name" value="REC"/>
    <property type="match status" value="1"/>
</dbReference>
<feature type="domain" description="Response regulatory" evidence="9">
    <location>
        <begin position="535"/>
        <end position="651"/>
    </location>
</feature>
<dbReference type="InterPro" id="IPR003594">
    <property type="entry name" value="HATPase_dom"/>
</dbReference>
<dbReference type="PROSITE" id="PS50113">
    <property type="entry name" value="PAC"/>
    <property type="match status" value="2"/>
</dbReference>
<dbReference type="CDD" id="cd00082">
    <property type="entry name" value="HisKA"/>
    <property type="match status" value="1"/>
</dbReference>
<evidence type="ECO:0000259" key="8">
    <source>
        <dbReference type="PROSITE" id="PS50109"/>
    </source>
</evidence>
<dbReference type="Pfam" id="PF02518">
    <property type="entry name" value="HATPase_c"/>
    <property type="match status" value="1"/>
</dbReference>